<dbReference type="PANTHER" id="PTHR46409">
    <property type="entry name" value="HTH PSQ-TYPE DOMAIN-CONTAINING PROTEIN"/>
    <property type="match status" value="1"/>
</dbReference>
<keyword evidence="4" id="KW-0804">Transcription</keyword>
<keyword evidence="3" id="KW-0805">Transcription regulation</keyword>
<evidence type="ECO:0000256" key="5">
    <source>
        <dbReference type="ARBA" id="ARBA00025466"/>
    </source>
</evidence>
<accession>A0A8K0CS46</accession>
<reference evidence="7" key="1">
    <citation type="submission" date="2019-08" db="EMBL/GenBank/DDBJ databases">
        <title>The genome of the North American firefly Photinus pyralis.</title>
        <authorList>
            <consortium name="Photinus pyralis genome working group"/>
            <person name="Fallon T.R."/>
            <person name="Sander Lower S.E."/>
            <person name="Weng J.-K."/>
        </authorList>
    </citation>
    <scope>NUCLEOTIDE SEQUENCE</scope>
    <source>
        <strain evidence="7">TRF0915ILg1</strain>
        <tissue evidence="7">Whole body</tissue>
    </source>
</reference>
<keyword evidence="8" id="KW-1185">Reference proteome</keyword>
<comment type="subunit">
    <text evidence="1">Self-associates forming complexes of several hundred monomers.</text>
</comment>
<name>A0A8K0CS46_IGNLU</name>
<dbReference type="Pfam" id="PF13873">
    <property type="entry name" value="Myb_DNA-bind_5"/>
    <property type="match status" value="1"/>
</dbReference>
<protein>
    <recommendedName>
        <fullName evidence="2">Regulatory protein zeste</fullName>
    </recommendedName>
</protein>
<dbReference type="AlphaFoldDB" id="A0A8K0CS46"/>
<sequence>MLFDDRDHIWELALRRIIKAREAESSTKRRIFKPPKINFSARDYTEIIVQHEYQVTPSPVVAVKRSDRTTKEQYNILVDFLRENEELIYPGKSHPTQENRVQIKWEIIAKTLNSSETGPLKSVTQWKNETPTGEERHLVAEERDSGAEKTQVDHTATITSNQDITPTSIEFKNIFE</sequence>
<gene>
    <name evidence="7" type="ORF">ILUMI_13575</name>
</gene>
<dbReference type="Proteomes" id="UP000801492">
    <property type="component" value="Unassembled WGS sequence"/>
</dbReference>
<evidence type="ECO:0000259" key="6">
    <source>
        <dbReference type="Pfam" id="PF13873"/>
    </source>
</evidence>
<organism evidence="7 8">
    <name type="scientific">Ignelater luminosus</name>
    <name type="common">Cucubano</name>
    <name type="synonym">Pyrophorus luminosus</name>
    <dbReference type="NCBI Taxonomy" id="2038154"/>
    <lineage>
        <taxon>Eukaryota</taxon>
        <taxon>Metazoa</taxon>
        <taxon>Ecdysozoa</taxon>
        <taxon>Arthropoda</taxon>
        <taxon>Hexapoda</taxon>
        <taxon>Insecta</taxon>
        <taxon>Pterygota</taxon>
        <taxon>Neoptera</taxon>
        <taxon>Endopterygota</taxon>
        <taxon>Coleoptera</taxon>
        <taxon>Polyphaga</taxon>
        <taxon>Elateriformia</taxon>
        <taxon>Elateroidea</taxon>
        <taxon>Elateridae</taxon>
        <taxon>Agrypninae</taxon>
        <taxon>Pyrophorini</taxon>
        <taxon>Ignelater</taxon>
    </lineage>
</organism>
<evidence type="ECO:0000256" key="2">
    <source>
        <dbReference type="ARBA" id="ARBA00016807"/>
    </source>
</evidence>
<dbReference type="OrthoDB" id="6763911at2759"/>
<comment type="caution">
    <text evidence="7">The sequence shown here is derived from an EMBL/GenBank/DDBJ whole genome shotgun (WGS) entry which is preliminary data.</text>
</comment>
<evidence type="ECO:0000256" key="3">
    <source>
        <dbReference type="ARBA" id="ARBA00023015"/>
    </source>
</evidence>
<dbReference type="PANTHER" id="PTHR46409:SF1">
    <property type="entry name" value="HTH PSQ-TYPE DOMAIN-CONTAINING PROTEIN"/>
    <property type="match status" value="1"/>
</dbReference>
<proteinExistence type="predicted"/>
<feature type="domain" description="Myb/SANT-like DNA-binding" evidence="6">
    <location>
        <begin position="65"/>
        <end position="128"/>
    </location>
</feature>
<evidence type="ECO:0000313" key="7">
    <source>
        <dbReference type="EMBL" id="KAF2892599.1"/>
    </source>
</evidence>
<dbReference type="InterPro" id="IPR028002">
    <property type="entry name" value="Myb_DNA-bind_5"/>
</dbReference>
<comment type="function">
    <text evidence="5">Involved in transvection phenomena (= synapsis-dependent gene expression), where the synaptic pairing of chromosomes carrying genes with which zeste interacts influences the expression of these genes. Zeste binds to DNA and stimulates transcription from a nearby promoter.</text>
</comment>
<evidence type="ECO:0000313" key="8">
    <source>
        <dbReference type="Proteomes" id="UP000801492"/>
    </source>
</evidence>
<evidence type="ECO:0000256" key="1">
    <source>
        <dbReference type="ARBA" id="ARBA00011764"/>
    </source>
</evidence>
<dbReference type="EMBL" id="VTPC01008656">
    <property type="protein sequence ID" value="KAF2892599.1"/>
    <property type="molecule type" value="Genomic_DNA"/>
</dbReference>
<evidence type="ECO:0000256" key="4">
    <source>
        <dbReference type="ARBA" id="ARBA00023163"/>
    </source>
</evidence>